<keyword evidence="10 14" id="KW-1133">Transmembrane helix</keyword>
<dbReference type="PANTHER" id="PTHR12989">
    <property type="entry name" value="ALPHA-1,2-GLUCOSYLTRANSFERASE ALG10"/>
    <property type="match status" value="1"/>
</dbReference>
<keyword evidence="6" id="KW-0328">Glycosyltransferase</keyword>
<comment type="catalytic activity">
    <reaction evidence="13">
        <text>an alpha-D-Glc-(1-&gt;3)-alpha-D-Glc-(1-&gt;3)-alpha-D-Man-(1-&gt;2)-alpha-D-Man-(1-&gt;2)-alpha-D-Man-(1-&gt;3)-[alpha-D-Man-(1-&gt;2)-alpha-D-Man-(1-&gt;3)-[alpha-D-Man-(1-&gt;2)-alpha-D-Man-(1-&gt;6)]-alpha-D-Man-(1-&gt;6)]-beta-D-Man-(1-&gt;4)-beta-D-GlcNAc-(1-&gt;4)-alpha-D-GlcNAc-diphospho-di-trans,poly-cis-dolichol + a di-trans,poly-cis-dolichyl beta-D-glucosyl phosphate = a alpha-D-Glc-(1-&gt;2)-alpha-D-Glc-(1-&gt;3)-alpha-D-Glc-(1-&gt;3)-alpha-D-Man-(1-&gt;2)-alpha-D-Man-(1-&gt;2)-alpha-D-Man-(1-&gt;3)-[alpha-D-Man-(1-&gt;2)-alpha-D-Man-(1-&gt;3)-[alpha-D-Man-(1-&gt;2)-alpha-D-Man-(1-&gt;6)]-alpha-D-Man-(1-&gt;6)]-beta-D-Man-(1-&gt;4)-beta-D-GlcNAc-(1-&gt;4)-alpha-D-GlcNAc-diphospho-di-trans,poly-cis-dolichol + a di-trans,poly-cis-dolichyl phosphate + H(+)</text>
        <dbReference type="Rhea" id="RHEA:29543"/>
        <dbReference type="Rhea" id="RHEA-COMP:19498"/>
        <dbReference type="Rhea" id="RHEA-COMP:19502"/>
        <dbReference type="Rhea" id="RHEA-COMP:19512"/>
        <dbReference type="Rhea" id="RHEA-COMP:19522"/>
        <dbReference type="ChEBI" id="CHEBI:15378"/>
        <dbReference type="ChEBI" id="CHEBI:57525"/>
        <dbReference type="ChEBI" id="CHEBI:57683"/>
        <dbReference type="ChEBI" id="CHEBI:132522"/>
        <dbReference type="ChEBI" id="CHEBI:132523"/>
        <dbReference type="EC" id="2.4.1.256"/>
    </reaction>
    <physiologicalReaction direction="left-to-right" evidence="13">
        <dbReference type="Rhea" id="RHEA:29544"/>
    </physiologicalReaction>
</comment>
<dbReference type="PANTHER" id="PTHR12989:SF10">
    <property type="entry name" value="DOL-P-GLC:GLC(2)MAN(9)GLCNAC(2)-PP-DOL ALPHA-1,2-GLUCOSYLTRANSFERASE-RELATED"/>
    <property type="match status" value="1"/>
</dbReference>
<evidence type="ECO:0000256" key="10">
    <source>
        <dbReference type="ARBA" id="ARBA00022989"/>
    </source>
</evidence>
<comment type="similarity">
    <text evidence="3">Belongs to the ALG10 glucosyltransferase family.</text>
</comment>
<evidence type="ECO:0000256" key="6">
    <source>
        <dbReference type="ARBA" id="ARBA00022676"/>
    </source>
</evidence>
<evidence type="ECO:0000256" key="3">
    <source>
        <dbReference type="ARBA" id="ARBA00010600"/>
    </source>
</evidence>
<proteinExistence type="inferred from homology"/>
<organism evidence="15 16">
    <name type="scientific">Sitophilus oryzae</name>
    <name type="common">Rice weevil</name>
    <name type="synonym">Curculio oryzae</name>
    <dbReference type="NCBI Taxonomy" id="7048"/>
    <lineage>
        <taxon>Eukaryota</taxon>
        <taxon>Metazoa</taxon>
        <taxon>Ecdysozoa</taxon>
        <taxon>Arthropoda</taxon>
        <taxon>Hexapoda</taxon>
        <taxon>Insecta</taxon>
        <taxon>Pterygota</taxon>
        <taxon>Neoptera</taxon>
        <taxon>Endopterygota</taxon>
        <taxon>Coleoptera</taxon>
        <taxon>Polyphaga</taxon>
        <taxon>Cucujiformia</taxon>
        <taxon>Curculionidae</taxon>
        <taxon>Dryophthorinae</taxon>
        <taxon>Sitophilus</taxon>
    </lineage>
</organism>
<dbReference type="RefSeq" id="XP_030764942.1">
    <property type="nucleotide sequence ID" value="XM_030909082.1"/>
</dbReference>
<accession>A0A6J2YNF7</accession>
<feature type="transmembrane region" description="Helical" evidence="14">
    <location>
        <begin position="57"/>
        <end position="81"/>
    </location>
</feature>
<dbReference type="Pfam" id="PF04922">
    <property type="entry name" value="DIE2_ALG10"/>
    <property type="match status" value="1"/>
</dbReference>
<feature type="transmembrane region" description="Helical" evidence="14">
    <location>
        <begin position="131"/>
        <end position="153"/>
    </location>
</feature>
<evidence type="ECO:0000256" key="4">
    <source>
        <dbReference type="ARBA" id="ARBA00011967"/>
    </source>
</evidence>
<evidence type="ECO:0000256" key="12">
    <source>
        <dbReference type="ARBA" id="ARBA00044727"/>
    </source>
</evidence>
<evidence type="ECO:0000256" key="7">
    <source>
        <dbReference type="ARBA" id="ARBA00022679"/>
    </source>
</evidence>
<dbReference type="GO" id="GO:0106073">
    <property type="term" value="F:dolichyl pyrophosphate Glc2Man9GlcNAc2 alpha-1,2-glucosyltransferase activity"/>
    <property type="evidence" value="ECO:0007669"/>
    <property type="project" value="UniProtKB-EC"/>
</dbReference>
<keyword evidence="8 14" id="KW-0812">Transmembrane</keyword>
<evidence type="ECO:0000256" key="14">
    <source>
        <dbReference type="SAM" id="Phobius"/>
    </source>
</evidence>
<evidence type="ECO:0000256" key="11">
    <source>
        <dbReference type="ARBA" id="ARBA00023136"/>
    </source>
</evidence>
<keyword evidence="7" id="KW-0808">Transferase</keyword>
<evidence type="ECO:0000256" key="13">
    <source>
        <dbReference type="ARBA" id="ARBA00048064"/>
    </source>
</evidence>
<dbReference type="EC" id="2.4.1.256" evidence="4"/>
<dbReference type="OrthoDB" id="4769at2759"/>
<feature type="transmembrane region" description="Helical" evidence="14">
    <location>
        <begin position="88"/>
        <end position="111"/>
    </location>
</feature>
<evidence type="ECO:0000313" key="15">
    <source>
        <dbReference type="Proteomes" id="UP000504635"/>
    </source>
</evidence>
<evidence type="ECO:0000256" key="1">
    <source>
        <dbReference type="ARBA" id="ARBA00004477"/>
    </source>
</evidence>
<evidence type="ECO:0000256" key="2">
    <source>
        <dbReference type="ARBA" id="ARBA00004922"/>
    </source>
</evidence>
<keyword evidence="11 14" id="KW-0472">Membrane</keyword>
<evidence type="ECO:0000256" key="5">
    <source>
        <dbReference type="ARBA" id="ARBA00018512"/>
    </source>
</evidence>
<dbReference type="Proteomes" id="UP000504635">
    <property type="component" value="Unplaced"/>
</dbReference>
<feature type="transmembrane region" description="Helical" evidence="14">
    <location>
        <begin position="160"/>
        <end position="184"/>
    </location>
</feature>
<dbReference type="InterPro" id="IPR016900">
    <property type="entry name" value="Alg10"/>
</dbReference>
<dbReference type="InParanoid" id="A0A6J2YNF7"/>
<comment type="pathway">
    <text evidence="2">Protein modification; protein glycosylation.</text>
</comment>
<name>A0A6J2YNF7_SITOR</name>
<feature type="transmembrane region" description="Helical" evidence="14">
    <location>
        <begin position="16"/>
        <end position="37"/>
    </location>
</feature>
<dbReference type="GeneID" id="115889138"/>
<dbReference type="GO" id="GO:0005789">
    <property type="term" value="C:endoplasmic reticulum membrane"/>
    <property type="evidence" value="ECO:0007669"/>
    <property type="project" value="UniProtKB-SubCell"/>
</dbReference>
<protein>
    <recommendedName>
        <fullName evidence="5">Dol-P-Glc:Glc(2)Man(9)GlcNAc(2)-PP-Dol alpha-1,2-glucosyltransferase</fullName>
        <ecNumber evidence="4">2.4.1.256</ecNumber>
    </recommendedName>
</protein>
<evidence type="ECO:0000256" key="9">
    <source>
        <dbReference type="ARBA" id="ARBA00022824"/>
    </source>
</evidence>
<dbReference type="GO" id="GO:0006488">
    <property type="term" value="P:dolichol-linked oligosaccharide biosynthetic process"/>
    <property type="evidence" value="ECO:0007669"/>
    <property type="project" value="InterPro"/>
</dbReference>
<dbReference type="AlphaFoldDB" id="A0A6J2YNF7"/>
<dbReference type="KEGG" id="soy:115889138"/>
<keyword evidence="15" id="KW-1185">Reference proteome</keyword>
<gene>
    <name evidence="16" type="primary">LOC115889138</name>
</gene>
<reference evidence="16" key="1">
    <citation type="submission" date="2025-08" db="UniProtKB">
        <authorList>
            <consortium name="RefSeq"/>
        </authorList>
    </citation>
    <scope>IDENTIFICATION</scope>
    <source>
        <tissue evidence="16">Gonads</tissue>
    </source>
</reference>
<evidence type="ECO:0000256" key="8">
    <source>
        <dbReference type="ARBA" id="ARBA00022692"/>
    </source>
</evidence>
<sequence length="240" mass="28872">MATNPRRILSTMSNRFWLNFSCYLSVLIFFIAFVIINGSIVVGDKEAHQLSINIPQVFYFSLFCLIFGWPYFASEVFNFLLFVKRHKLLITLSISISVLVIYFNTVVHPYLLADNRHFIFYVWNRFYGKYWWFRYSMIPVYIFSLYVIIKLVWDKSDISFSLVFFPAVTLLLIFQSLIEVRYFLVPYLIIRLRIQNKDSAVFNVVLELITYFVINMITFNIFFTKTLHWEGMRHVQRIIW</sequence>
<evidence type="ECO:0000313" key="16">
    <source>
        <dbReference type="RefSeq" id="XP_030764942.1"/>
    </source>
</evidence>
<comment type="subcellular location">
    <subcellularLocation>
        <location evidence="1">Endoplasmic reticulum membrane</location>
        <topology evidence="1">Multi-pass membrane protein</topology>
    </subcellularLocation>
</comment>
<keyword evidence="9" id="KW-0256">Endoplasmic reticulum</keyword>
<comment type="function">
    <text evidence="12">Dol-P-Glc:Glc(2)Man(9)GlcNAc(2)-PP-Dol alpha-1,2-glucosyltransferase that operates in the biosynthetic pathway of dolichol-linked oligosaccharides, the glycan precursors employed in protein asparagine (N)-glycosylation. The assembly of dolichol-linked oligosaccharides begins on the cytosolic side of the endoplasmic reticulum membrane and finishes in its lumen. The sequential addition of sugars to dolichol pyrophosphate produces dolichol-linked oligosaccharides containing fourteen sugars, including two GlcNAcs, nine mannoses and three glucoses. Once assembled, the oligosaccharide is transferred from the lipid to nascent proteins by oligosaccharyltransferases. In the lumen of the endoplasmic reticulum, adds the third and last glucose residue from dolichyl phosphate glucose (Dol-P-Glc) onto the lipid-linked oligosaccharide intermediate Glc(2)Man(9)GlcNAc(2)-PP-Dol to produce Glc(3)Man(9)GlcNAc(2)-PP-Dol.</text>
</comment>
<feature type="transmembrane region" description="Helical" evidence="14">
    <location>
        <begin position="204"/>
        <end position="223"/>
    </location>
</feature>